<feature type="compositionally biased region" description="Polar residues" evidence="8">
    <location>
        <begin position="667"/>
        <end position="681"/>
    </location>
</feature>
<evidence type="ECO:0000256" key="9">
    <source>
        <dbReference type="SAM" id="Phobius"/>
    </source>
</evidence>
<feature type="compositionally biased region" description="Basic and acidic residues" evidence="8">
    <location>
        <begin position="634"/>
        <end position="647"/>
    </location>
</feature>
<evidence type="ECO:0000256" key="5">
    <source>
        <dbReference type="ARBA" id="ARBA00022989"/>
    </source>
</evidence>
<dbReference type="InterPro" id="IPR018890">
    <property type="entry name" value="FAM171"/>
</dbReference>
<feature type="compositionally biased region" description="Polar residues" evidence="8">
    <location>
        <begin position="361"/>
        <end position="370"/>
    </location>
</feature>
<evidence type="ECO:0000256" key="8">
    <source>
        <dbReference type="SAM" id="MobiDB-lite"/>
    </source>
</evidence>
<evidence type="ECO:0000259" key="10">
    <source>
        <dbReference type="Pfam" id="PF10577"/>
    </source>
</evidence>
<evidence type="ECO:0000256" key="4">
    <source>
        <dbReference type="ARBA" id="ARBA00022729"/>
    </source>
</evidence>
<dbReference type="Ensembl" id="ENSSRHT00000079520.1">
    <property type="protein sequence ID" value="ENSSRHP00000077413.1"/>
    <property type="gene ID" value="ENSSRHG00000038418.1"/>
</dbReference>
<evidence type="ECO:0000256" key="3">
    <source>
        <dbReference type="ARBA" id="ARBA00022692"/>
    </source>
</evidence>
<evidence type="ECO:0000256" key="7">
    <source>
        <dbReference type="ARBA" id="ARBA00023180"/>
    </source>
</evidence>
<keyword evidence="4" id="KW-0732">Signal</keyword>
<gene>
    <name evidence="12" type="primary">LOC107727455</name>
</gene>
<evidence type="ECO:0000259" key="11">
    <source>
        <dbReference type="Pfam" id="PF20771"/>
    </source>
</evidence>
<dbReference type="Pfam" id="PF20771">
    <property type="entry name" value="FAM171A1-2-B_C"/>
    <property type="match status" value="2"/>
</dbReference>
<keyword evidence="3 9" id="KW-0812">Transmembrane</keyword>
<keyword evidence="6 9" id="KW-0472">Membrane</keyword>
<accession>A0A673LGP2</accession>
<feature type="region of interest" description="Disordered" evidence="8">
    <location>
        <begin position="352"/>
        <end position="429"/>
    </location>
</feature>
<dbReference type="GO" id="GO:0016020">
    <property type="term" value="C:membrane"/>
    <property type="evidence" value="ECO:0007669"/>
    <property type="project" value="UniProtKB-SubCell"/>
</dbReference>
<name>A0A673LGP2_9TELE</name>
<keyword evidence="13" id="KW-1185">Reference proteome</keyword>
<feature type="domain" description="FAM171 N-terminal" evidence="10">
    <location>
        <begin position="2"/>
        <end position="242"/>
    </location>
</feature>
<evidence type="ECO:0000256" key="2">
    <source>
        <dbReference type="ARBA" id="ARBA00006818"/>
    </source>
</evidence>
<comment type="similarity">
    <text evidence="2">Belongs to the FAM171 family.</text>
</comment>
<proteinExistence type="inferred from homology"/>
<organism evidence="12 13">
    <name type="scientific">Sinocyclocheilus rhinocerous</name>
    <dbReference type="NCBI Taxonomy" id="307959"/>
    <lineage>
        <taxon>Eukaryota</taxon>
        <taxon>Metazoa</taxon>
        <taxon>Chordata</taxon>
        <taxon>Craniata</taxon>
        <taxon>Vertebrata</taxon>
        <taxon>Euteleostomi</taxon>
        <taxon>Actinopterygii</taxon>
        <taxon>Neopterygii</taxon>
        <taxon>Teleostei</taxon>
        <taxon>Ostariophysi</taxon>
        <taxon>Cypriniformes</taxon>
        <taxon>Cyprinidae</taxon>
        <taxon>Cyprininae</taxon>
        <taxon>Sinocyclocheilus</taxon>
    </lineage>
</organism>
<protein>
    <submittedName>
        <fullName evidence="12">Protein FAM171A2-like</fullName>
    </submittedName>
</protein>
<dbReference type="AlphaFoldDB" id="A0A673LGP2"/>
<reference evidence="12" key="1">
    <citation type="submission" date="2025-08" db="UniProtKB">
        <authorList>
            <consortium name="Ensembl"/>
        </authorList>
    </citation>
    <scope>IDENTIFICATION</scope>
</reference>
<evidence type="ECO:0000313" key="12">
    <source>
        <dbReference type="Ensembl" id="ENSSRHP00000077413.1"/>
    </source>
</evidence>
<feature type="transmembrane region" description="Helical" evidence="9">
    <location>
        <begin position="260"/>
        <end position="283"/>
    </location>
</feature>
<feature type="compositionally biased region" description="Low complexity" evidence="8">
    <location>
        <begin position="520"/>
        <end position="531"/>
    </location>
</feature>
<dbReference type="InterPro" id="IPR049175">
    <property type="entry name" value="FAM171_C"/>
</dbReference>
<sequence length="755" mass="84402">EVLIKVQVFDNSDLSPLKESTVQVCGNQTVLASSLAGGDGIVTVTFLYRPGTWVIVTASKHRFVTNSAPWQASRIPREYFLYYYRTEHFLHSVRGSLQPWVQLQRRAIRPPLNSSQITLSARLTSSRSQYELGGFPYPLALENNSTGTNSSWVELTALAAMCAQLTGPNGTEVQVSEPIHISIPLPSDSPLKTATSVPVWRFEDRTGLWVRSGAGYIKKEGTQMTWSFVAPNLGYWLAAFPSTSGLNTSGLRDITTYHTIFLLAILGAMALLVLILLCLLLYYCRRRCLKPRQHRRNMYLSSTLESSKRDQGTSTSHLNLISGGHMETASSAADHDGIKSDLSSNRDLHSSREDFFRHGPTQRQHNSRINADTKRGESFPLKTTRSSNTGTRDPLLQDDYSKGYSSAEDSDERYYAPAGDHLSRPSSVNTQPGQLIFCHSMEQMKESMYHSMVPTLVIPAHYMHLSSDLSAVEQAMERQQQLQHDMEGIQVSMTLPRQQSQHQKQQQQQQQARQEKEESSSSQQTEGPSEENWGSEQSTAPVRIPVLFNDSTIAQMNGELQAMTEKKLLELGVKPHPRAWFVSLDGRSNSLVRHSYIELSNEALRAPVGPSNLAQDHCTEALPMSSRKSTHRKVKEEGRVKEGGERKAHGKIYSKLPVIERPDSSSESHSAVYSPEENSTALLLDETSESRGGTFPRKGHSRDNGTRSSASEVHRDSVTSPDDVNEADDKDDDGENKKSPWQKREERPLMVFNVK</sequence>
<keyword evidence="5 9" id="KW-1133">Transmembrane helix</keyword>
<dbReference type="Pfam" id="PF10577">
    <property type="entry name" value="FAM171A1-2-B_N"/>
    <property type="match status" value="1"/>
</dbReference>
<feature type="region of interest" description="Disordered" evidence="8">
    <location>
        <begin position="300"/>
        <end position="321"/>
    </location>
</feature>
<reference evidence="12" key="2">
    <citation type="submission" date="2025-09" db="UniProtKB">
        <authorList>
            <consortium name="Ensembl"/>
        </authorList>
    </citation>
    <scope>IDENTIFICATION</scope>
</reference>
<feature type="compositionally biased region" description="Basic and acidic residues" evidence="8">
    <location>
        <begin position="735"/>
        <end position="748"/>
    </location>
</feature>
<feature type="compositionally biased region" description="Polar residues" evidence="8">
    <location>
        <begin position="381"/>
        <end position="391"/>
    </location>
</feature>
<evidence type="ECO:0000256" key="6">
    <source>
        <dbReference type="ARBA" id="ARBA00023136"/>
    </source>
</evidence>
<evidence type="ECO:0000313" key="13">
    <source>
        <dbReference type="Proteomes" id="UP000472270"/>
    </source>
</evidence>
<dbReference type="PANTHER" id="PTHR31626">
    <property type="entry name" value="SUSHI DOMAIN-CONTAINING PROTEIN"/>
    <property type="match status" value="1"/>
</dbReference>
<keyword evidence="7" id="KW-0325">Glycoprotein</keyword>
<feature type="domain" description="FAM171 C-terminal" evidence="11">
    <location>
        <begin position="324"/>
        <end position="413"/>
    </location>
</feature>
<feature type="region of interest" description="Disordered" evidence="8">
    <location>
        <begin position="494"/>
        <end position="539"/>
    </location>
</feature>
<dbReference type="InterPro" id="IPR048530">
    <property type="entry name" value="FAM171_N"/>
</dbReference>
<dbReference type="Proteomes" id="UP000472270">
    <property type="component" value="Unassembled WGS sequence"/>
</dbReference>
<feature type="region of interest" description="Disordered" evidence="8">
    <location>
        <begin position="621"/>
        <end position="755"/>
    </location>
</feature>
<feature type="domain" description="FAM171 C-terminal" evidence="11">
    <location>
        <begin position="415"/>
        <end position="753"/>
    </location>
</feature>
<comment type="subcellular location">
    <subcellularLocation>
        <location evidence="1">Membrane</location>
        <topology evidence="1">Single-pass type I membrane protein</topology>
    </subcellularLocation>
</comment>
<feature type="compositionally biased region" description="Acidic residues" evidence="8">
    <location>
        <begin position="723"/>
        <end position="734"/>
    </location>
</feature>
<evidence type="ECO:0000256" key="1">
    <source>
        <dbReference type="ARBA" id="ARBA00004479"/>
    </source>
</evidence>
<dbReference type="PANTHER" id="PTHR31626:SF3">
    <property type="entry name" value="PROTEIN FAM171A2"/>
    <property type="match status" value="1"/>
</dbReference>
<feature type="compositionally biased region" description="Low complexity" evidence="8">
    <location>
        <begin position="498"/>
        <end position="512"/>
    </location>
</feature>